<reference evidence="3" key="1">
    <citation type="submission" date="2016-11" db="UniProtKB">
        <authorList>
            <consortium name="WormBaseParasite"/>
        </authorList>
    </citation>
    <scope>IDENTIFICATION</scope>
</reference>
<name>A0A1I8F9J9_9PLAT</name>
<sequence>LLAQPLYLIAMPPEWNLPSMPTSWLATVRSSHRWRCYPKHYAALRQDRLSRDAFAKHCLNPTLLLERQIKPLPHTVYCDGLTASLRRMLNAEICYALARDTQLQQLPPEHESHHLRPELTASPRSRAGFRIRLKNVAFVLQVKRVSRRQKRRHSSDVLFRRQQPAAPAALWRQPGTIRSQKDFSMMGSCIARRHLILRDRSSPSGQQRDSDSSAGHTKNPRVRRRSRAGEISATSAGCCRLPTQRVLSALLSQLNGADFQTSTSLGRRGGSRATRSERTAAEEVIMIDGGATARPVASDSTAAASVTEKAPAATAGHPCLPTGRSSRRQRRIEITILGSTRLRLRLNLTTKTTRSLESAC</sequence>
<keyword evidence="2" id="KW-1185">Reference proteome</keyword>
<accession>A0A1I8F9J9</accession>
<feature type="region of interest" description="Disordered" evidence="1">
    <location>
        <begin position="308"/>
        <end position="327"/>
    </location>
</feature>
<dbReference type="AlphaFoldDB" id="A0A1I8F9J9"/>
<evidence type="ECO:0000313" key="3">
    <source>
        <dbReference type="WBParaSite" id="maker-unitig_25096-snap-gene-0.4-mRNA-1"/>
    </source>
</evidence>
<evidence type="ECO:0000256" key="1">
    <source>
        <dbReference type="SAM" id="MobiDB-lite"/>
    </source>
</evidence>
<evidence type="ECO:0000313" key="2">
    <source>
        <dbReference type="Proteomes" id="UP000095280"/>
    </source>
</evidence>
<dbReference type="Proteomes" id="UP000095280">
    <property type="component" value="Unplaced"/>
</dbReference>
<dbReference type="WBParaSite" id="maker-unitig_25096-snap-gene-0.4-mRNA-1">
    <property type="protein sequence ID" value="maker-unitig_25096-snap-gene-0.4-mRNA-1"/>
    <property type="gene ID" value="maker-unitig_25096-snap-gene-0.4"/>
</dbReference>
<feature type="region of interest" description="Disordered" evidence="1">
    <location>
        <begin position="195"/>
        <end position="233"/>
    </location>
</feature>
<proteinExistence type="predicted"/>
<feature type="compositionally biased region" description="Polar residues" evidence="1">
    <location>
        <begin position="202"/>
        <end position="216"/>
    </location>
</feature>
<protein>
    <submittedName>
        <fullName evidence="3">Uncharacterized protein</fullName>
    </submittedName>
</protein>
<organism evidence="2 3">
    <name type="scientific">Macrostomum lignano</name>
    <dbReference type="NCBI Taxonomy" id="282301"/>
    <lineage>
        <taxon>Eukaryota</taxon>
        <taxon>Metazoa</taxon>
        <taxon>Spiralia</taxon>
        <taxon>Lophotrochozoa</taxon>
        <taxon>Platyhelminthes</taxon>
        <taxon>Rhabditophora</taxon>
        <taxon>Macrostomorpha</taxon>
        <taxon>Macrostomida</taxon>
        <taxon>Macrostomidae</taxon>
        <taxon>Macrostomum</taxon>
    </lineage>
</organism>